<name>A0ABQ2I1T4_9BACT</name>
<evidence type="ECO:0000313" key="2">
    <source>
        <dbReference type="Proteomes" id="UP000632339"/>
    </source>
</evidence>
<protein>
    <recommendedName>
        <fullName evidence="3">HTH-type transcriptional regulator/antitoxin HigA</fullName>
    </recommendedName>
</protein>
<comment type="caution">
    <text evidence="1">The sequence shown here is derived from an EMBL/GenBank/DDBJ whole genome shotgun (WGS) entry which is preliminary data.</text>
</comment>
<evidence type="ECO:0008006" key="3">
    <source>
        <dbReference type="Google" id="ProtNLM"/>
    </source>
</evidence>
<sequence>MVDVKLIETEEEYNGAVRRLDALFDAPAGSAEAKEADVLALLISQYEEEHYPIDEPSPDEYAQIRIEEMGINED</sequence>
<dbReference type="Proteomes" id="UP000632339">
    <property type="component" value="Unassembled WGS sequence"/>
</dbReference>
<organism evidence="1 2">
    <name type="scientific">Dyadobacter beijingensis</name>
    <dbReference type="NCBI Taxonomy" id="365489"/>
    <lineage>
        <taxon>Bacteria</taxon>
        <taxon>Pseudomonadati</taxon>
        <taxon>Bacteroidota</taxon>
        <taxon>Cytophagia</taxon>
        <taxon>Cytophagales</taxon>
        <taxon>Spirosomataceae</taxon>
        <taxon>Dyadobacter</taxon>
    </lineage>
</organism>
<keyword evidence="2" id="KW-1185">Reference proteome</keyword>
<reference evidence="2" key="1">
    <citation type="journal article" date="2019" name="Int. J. Syst. Evol. Microbiol.">
        <title>The Global Catalogue of Microorganisms (GCM) 10K type strain sequencing project: providing services to taxonomists for standard genome sequencing and annotation.</title>
        <authorList>
            <consortium name="The Broad Institute Genomics Platform"/>
            <consortium name="The Broad Institute Genome Sequencing Center for Infectious Disease"/>
            <person name="Wu L."/>
            <person name="Ma J."/>
        </authorList>
    </citation>
    <scope>NUCLEOTIDE SEQUENCE [LARGE SCALE GENOMIC DNA]</scope>
    <source>
        <strain evidence="2">CGMCC 1.6375</strain>
    </source>
</reference>
<proteinExistence type="predicted"/>
<dbReference type="EMBL" id="BMLI01000002">
    <property type="protein sequence ID" value="GGM98019.1"/>
    <property type="molecule type" value="Genomic_DNA"/>
</dbReference>
<dbReference type="RefSeq" id="WP_019940069.1">
    <property type="nucleotide sequence ID" value="NZ_BMLI01000002.1"/>
</dbReference>
<accession>A0ABQ2I1T4</accession>
<evidence type="ECO:0000313" key="1">
    <source>
        <dbReference type="EMBL" id="GGM98019.1"/>
    </source>
</evidence>
<gene>
    <name evidence="1" type="ORF">GCM10010967_34780</name>
</gene>